<evidence type="ECO:0000313" key="3">
    <source>
        <dbReference type="Proteomes" id="UP000008957"/>
    </source>
</evidence>
<reference evidence="3" key="1">
    <citation type="submission" date="2010-03" db="EMBL/GenBank/DDBJ databases">
        <title>The genome sequence of Synergistetes sp. SGP1.</title>
        <authorList>
            <consortium name="metaHIT consortium -- http://www.metahit.eu/"/>
            <person name="Pajon A."/>
            <person name="Turner K."/>
            <person name="Parkhill J."/>
            <person name="Wade W."/>
            <person name="Vartoukian S."/>
        </authorList>
    </citation>
    <scope>NUCLEOTIDE SEQUENCE [LARGE SCALE GENOMIC DNA]</scope>
    <source>
        <strain evidence="3">SGP1</strain>
    </source>
</reference>
<name>A0AB94IV96_9BACT</name>
<dbReference type="RefSeq" id="WP_015555813.1">
    <property type="nucleotide sequence ID" value="NZ_OZ209244.1"/>
</dbReference>
<gene>
    <name evidence="2" type="ORF">SY1_00980</name>
</gene>
<keyword evidence="1" id="KW-0472">Membrane</keyword>
<proteinExistence type="predicted"/>
<evidence type="ECO:0008006" key="4">
    <source>
        <dbReference type="Google" id="ProtNLM"/>
    </source>
</evidence>
<dbReference type="EMBL" id="FP929056">
    <property type="protein sequence ID" value="CBL27666.1"/>
    <property type="molecule type" value="Genomic_DNA"/>
</dbReference>
<feature type="transmembrane region" description="Helical" evidence="1">
    <location>
        <begin position="67"/>
        <end position="91"/>
    </location>
</feature>
<keyword evidence="1" id="KW-1133">Transmembrane helix</keyword>
<evidence type="ECO:0000313" key="2">
    <source>
        <dbReference type="EMBL" id="CBL27666.1"/>
    </source>
</evidence>
<dbReference type="KEGG" id="sbr:SY1_00980"/>
<protein>
    <recommendedName>
        <fullName evidence="4">Bacterial Pleckstrin homology domain-containing protein</fullName>
    </recommendedName>
</protein>
<dbReference type="AlphaFoldDB" id="A0AB94IV96"/>
<keyword evidence="1" id="KW-0812">Transmembrane</keyword>
<accession>A0AB94IV96</accession>
<keyword evidence="3" id="KW-1185">Reference proteome</keyword>
<organism evidence="2 3">
    <name type="scientific">Fretibacterium fastidiosum</name>
    <dbReference type="NCBI Taxonomy" id="651822"/>
    <lineage>
        <taxon>Bacteria</taxon>
        <taxon>Thermotogati</taxon>
        <taxon>Synergistota</taxon>
        <taxon>Synergistia</taxon>
        <taxon>Synergistales</taxon>
        <taxon>Aminobacteriaceae</taxon>
        <taxon>Fretibacterium</taxon>
    </lineage>
</organism>
<feature type="transmembrane region" description="Helical" evidence="1">
    <location>
        <begin position="33"/>
        <end position="55"/>
    </location>
</feature>
<dbReference type="Proteomes" id="UP000008957">
    <property type="component" value="Chromosome"/>
</dbReference>
<reference evidence="2 3" key="2">
    <citation type="submission" date="2010-03" db="EMBL/GenBank/DDBJ databases">
        <authorList>
            <person name="Pajon A."/>
        </authorList>
    </citation>
    <scope>NUCLEOTIDE SEQUENCE [LARGE SCALE GENOMIC DNA]</scope>
    <source>
        <strain evidence="2 3">SGP1</strain>
    </source>
</reference>
<sequence>MSDAPERHGSTERTLRWFCGVPVLTNPLLLMDLASALVILWFVTVLVMALAQVVFGGGALAGTHLAAASIYASYLVLLVGVLFVVVCLLFYRRGYVMCYRFEDNGVFVETLRARNVPGASGAHVRPFAVGVPEGVVGSVARDVDWSDVRSLRELTGMNSFQLRGKYGRLAQIYCPDEKTYREALAFARRKVERHA</sequence>
<evidence type="ECO:0000256" key="1">
    <source>
        <dbReference type="SAM" id="Phobius"/>
    </source>
</evidence>